<dbReference type="Pfam" id="PF02767">
    <property type="entry name" value="DNA_pol3_beta_2"/>
    <property type="match status" value="1"/>
</dbReference>
<sequence length="344" mass="35844">MHSISAFARLTGLTPSALRFYDDCAVLTPARVDPSTGYRHYSDEQVPRAVQLRRLRAAGLPLAEVAAVLDGDPAGARAVLDTHAHRLRVDAEAAQAALEAARAALPGGGGHTEVRVGGAELAGAVRQVAPSAARTGEFPALRCVLVELSGTRVRLVATDRYRLAVRELTPHAVSGGPASLLVPVPALVETSAWAARHAEVTLRTGDGESVLLAGGERRTLPVSDAEFPAYREVLAGLEGPRRRVLTGRAELAAALDAEDGSAVVLRAQPDTLGVGATTLPAVCSESLRIAFDPAVLGPALEASVGPDVLLEIATAETPVLVRSADQGSFTTLVMPVQDPEVRRC</sequence>
<dbReference type="PANTHER" id="PTHR30478:SF0">
    <property type="entry name" value="BETA SLIDING CLAMP"/>
    <property type="match status" value="1"/>
</dbReference>
<dbReference type="SUPFAM" id="SSF55979">
    <property type="entry name" value="DNA clamp"/>
    <property type="match status" value="2"/>
</dbReference>
<dbReference type="SMART" id="SM00422">
    <property type="entry name" value="HTH_MERR"/>
    <property type="match status" value="1"/>
</dbReference>
<keyword evidence="6" id="KW-0235">DNA replication</keyword>
<evidence type="ECO:0000256" key="7">
    <source>
        <dbReference type="ARBA" id="ARBA00022932"/>
    </source>
</evidence>
<keyword evidence="8" id="KW-0238">DNA-binding</keyword>
<dbReference type="OrthoDB" id="7849865at2"/>
<reference evidence="9 10" key="1">
    <citation type="submission" date="2016-07" db="EMBL/GenBank/DDBJ databases">
        <title>Draft genome sequence of Prauserella muralis DSM 45305, isolated from a mould-covered wall in an indoor environment.</title>
        <authorList>
            <person name="Ruckert C."/>
            <person name="Albersmeier A."/>
            <person name="Jiang C.-L."/>
            <person name="Jiang Y."/>
            <person name="Kalinowski J."/>
            <person name="Schneider O."/>
            <person name="Winkler A."/>
            <person name="Zotchev S.B."/>
        </authorList>
    </citation>
    <scope>NUCLEOTIDE SEQUENCE [LARGE SCALE GENOMIC DNA]</scope>
    <source>
        <strain evidence="9 10">DSM 45305</strain>
    </source>
</reference>
<evidence type="ECO:0000256" key="3">
    <source>
        <dbReference type="ARBA" id="ARBA00022490"/>
    </source>
</evidence>
<dbReference type="GO" id="GO:0003677">
    <property type="term" value="F:DNA binding"/>
    <property type="evidence" value="ECO:0007669"/>
    <property type="project" value="UniProtKB-KW"/>
</dbReference>
<evidence type="ECO:0000256" key="8">
    <source>
        <dbReference type="ARBA" id="ARBA00023125"/>
    </source>
</evidence>
<keyword evidence="4" id="KW-0808">Transferase</keyword>
<name>A0A2V4B0R9_9PSEU</name>
<comment type="subcellular location">
    <subcellularLocation>
        <location evidence="1">Cytoplasm</location>
    </subcellularLocation>
</comment>
<dbReference type="GO" id="GO:0006271">
    <property type="term" value="P:DNA strand elongation involved in DNA replication"/>
    <property type="evidence" value="ECO:0007669"/>
    <property type="project" value="TreeGrafter"/>
</dbReference>
<dbReference type="RefSeq" id="WP_112281620.1">
    <property type="nucleotide sequence ID" value="NZ_MASW01000002.1"/>
</dbReference>
<dbReference type="Gene3D" id="1.10.1660.10">
    <property type="match status" value="1"/>
</dbReference>
<evidence type="ECO:0000256" key="1">
    <source>
        <dbReference type="ARBA" id="ARBA00004496"/>
    </source>
</evidence>
<dbReference type="Gene3D" id="3.10.150.10">
    <property type="entry name" value="DNA Polymerase III, subunit A, domain 2"/>
    <property type="match status" value="2"/>
</dbReference>
<dbReference type="AlphaFoldDB" id="A0A2V4B0R9"/>
<keyword evidence="5" id="KW-0548">Nucleotidyltransferase</keyword>
<keyword evidence="7" id="KW-0239">DNA-directed DNA polymerase</keyword>
<keyword evidence="3" id="KW-0963">Cytoplasm</keyword>
<keyword evidence="10" id="KW-1185">Reference proteome</keyword>
<dbReference type="InterPro" id="IPR022637">
    <property type="entry name" value="DNA_polIII_beta_cen"/>
</dbReference>
<comment type="caution">
    <text evidence="9">The sequence shown here is derived from an EMBL/GenBank/DDBJ whole genome shotgun (WGS) entry which is preliminary data.</text>
</comment>
<comment type="similarity">
    <text evidence="2">Belongs to the beta sliding clamp family.</text>
</comment>
<dbReference type="CDD" id="cd00140">
    <property type="entry name" value="beta_clamp"/>
    <property type="match status" value="1"/>
</dbReference>
<dbReference type="InterPro" id="IPR046938">
    <property type="entry name" value="DNA_clamp_sf"/>
</dbReference>
<evidence type="ECO:0000256" key="6">
    <source>
        <dbReference type="ARBA" id="ARBA00022705"/>
    </source>
</evidence>
<dbReference type="PROSITE" id="PS50937">
    <property type="entry name" value="HTH_MERR_2"/>
    <property type="match status" value="1"/>
</dbReference>
<proteinExistence type="inferred from homology"/>
<dbReference type="SMART" id="SM00480">
    <property type="entry name" value="POL3Bc"/>
    <property type="match status" value="1"/>
</dbReference>
<dbReference type="InterPro" id="IPR001001">
    <property type="entry name" value="DNA_polIII_beta"/>
</dbReference>
<dbReference type="GO" id="GO:0009360">
    <property type="term" value="C:DNA polymerase III complex"/>
    <property type="evidence" value="ECO:0007669"/>
    <property type="project" value="InterPro"/>
</dbReference>
<dbReference type="GO" id="GO:0005737">
    <property type="term" value="C:cytoplasm"/>
    <property type="evidence" value="ECO:0007669"/>
    <property type="project" value="UniProtKB-SubCell"/>
</dbReference>
<protein>
    <submittedName>
        <fullName evidence="9">Transcriptional regulator</fullName>
    </submittedName>
</protein>
<evidence type="ECO:0000313" key="9">
    <source>
        <dbReference type="EMBL" id="PXY27613.1"/>
    </source>
</evidence>
<dbReference type="PANTHER" id="PTHR30478">
    <property type="entry name" value="DNA POLYMERASE III SUBUNIT BETA"/>
    <property type="match status" value="1"/>
</dbReference>
<organism evidence="9 10">
    <name type="scientific">Prauserella muralis</name>
    <dbReference type="NCBI Taxonomy" id="588067"/>
    <lineage>
        <taxon>Bacteria</taxon>
        <taxon>Bacillati</taxon>
        <taxon>Actinomycetota</taxon>
        <taxon>Actinomycetes</taxon>
        <taxon>Pseudonocardiales</taxon>
        <taxon>Pseudonocardiaceae</taxon>
        <taxon>Prauserella</taxon>
    </lineage>
</organism>
<dbReference type="Proteomes" id="UP000249915">
    <property type="component" value="Unassembled WGS sequence"/>
</dbReference>
<evidence type="ECO:0000256" key="4">
    <source>
        <dbReference type="ARBA" id="ARBA00022679"/>
    </source>
</evidence>
<dbReference type="InterPro" id="IPR009061">
    <property type="entry name" value="DNA-bd_dom_put_sf"/>
</dbReference>
<dbReference type="GO" id="GO:0003887">
    <property type="term" value="F:DNA-directed DNA polymerase activity"/>
    <property type="evidence" value="ECO:0007669"/>
    <property type="project" value="UniProtKB-KW"/>
</dbReference>
<evidence type="ECO:0000256" key="5">
    <source>
        <dbReference type="ARBA" id="ARBA00022695"/>
    </source>
</evidence>
<gene>
    <name evidence="9" type="ORF">BAY60_14510</name>
</gene>
<dbReference type="GO" id="GO:0008408">
    <property type="term" value="F:3'-5' exonuclease activity"/>
    <property type="evidence" value="ECO:0007669"/>
    <property type="project" value="InterPro"/>
</dbReference>
<dbReference type="Pfam" id="PF13411">
    <property type="entry name" value="MerR_1"/>
    <property type="match status" value="1"/>
</dbReference>
<evidence type="ECO:0000313" key="10">
    <source>
        <dbReference type="Proteomes" id="UP000249915"/>
    </source>
</evidence>
<evidence type="ECO:0000256" key="2">
    <source>
        <dbReference type="ARBA" id="ARBA00010752"/>
    </source>
</evidence>
<accession>A0A2V4B0R9</accession>
<dbReference type="EMBL" id="MASW01000002">
    <property type="protein sequence ID" value="PXY27613.1"/>
    <property type="molecule type" value="Genomic_DNA"/>
</dbReference>
<dbReference type="GO" id="GO:0006355">
    <property type="term" value="P:regulation of DNA-templated transcription"/>
    <property type="evidence" value="ECO:0007669"/>
    <property type="project" value="InterPro"/>
</dbReference>
<dbReference type="SUPFAM" id="SSF46955">
    <property type="entry name" value="Putative DNA-binding domain"/>
    <property type="match status" value="1"/>
</dbReference>
<dbReference type="InterPro" id="IPR000551">
    <property type="entry name" value="MerR-type_HTH_dom"/>
</dbReference>